<dbReference type="InterPro" id="IPR001128">
    <property type="entry name" value="Cyt_P450"/>
</dbReference>
<dbReference type="InterPro" id="IPR050121">
    <property type="entry name" value="Cytochrome_P450_monoxygenase"/>
</dbReference>
<keyword evidence="3 6" id="KW-0349">Heme</keyword>
<accession>A0ABR0I4F7</accession>
<dbReference type="InterPro" id="IPR002401">
    <property type="entry name" value="Cyt_P450_E_grp-I"/>
</dbReference>
<dbReference type="Gene3D" id="1.10.630.10">
    <property type="entry name" value="Cytochrome P450"/>
    <property type="match status" value="1"/>
</dbReference>
<keyword evidence="8" id="KW-1185">Reference proteome</keyword>
<organism evidence="7 8">
    <name type="scientific">Podospora pseudoanserina</name>
    <dbReference type="NCBI Taxonomy" id="2609844"/>
    <lineage>
        <taxon>Eukaryota</taxon>
        <taxon>Fungi</taxon>
        <taxon>Dikarya</taxon>
        <taxon>Ascomycota</taxon>
        <taxon>Pezizomycotina</taxon>
        <taxon>Sordariomycetes</taxon>
        <taxon>Sordariomycetidae</taxon>
        <taxon>Sordariales</taxon>
        <taxon>Podosporaceae</taxon>
        <taxon>Podospora</taxon>
    </lineage>
</organism>
<keyword evidence="5 6" id="KW-0408">Iron</keyword>
<evidence type="ECO:0008006" key="9">
    <source>
        <dbReference type="Google" id="ProtNLM"/>
    </source>
</evidence>
<comment type="similarity">
    <text evidence="2 6">Belongs to the cytochrome P450 family.</text>
</comment>
<comment type="cofactor">
    <cofactor evidence="1">
        <name>heme</name>
        <dbReference type="ChEBI" id="CHEBI:30413"/>
    </cofactor>
</comment>
<dbReference type="PRINTS" id="PR00463">
    <property type="entry name" value="EP450I"/>
</dbReference>
<reference evidence="7 8" key="1">
    <citation type="journal article" date="2023" name="bioRxiv">
        <title>High-quality genome assemblies of four members of thePodospora anserinaspecies complex.</title>
        <authorList>
            <person name="Ament-Velasquez S.L."/>
            <person name="Vogan A.A."/>
            <person name="Wallerman O."/>
            <person name="Hartmann F."/>
            <person name="Gautier V."/>
            <person name="Silar P."/>
            <person name="Giraud T."/>
            <person name="Johannesson H."/>
        </authorList>
    </citation>
    <scope>NUCLEOTIDE SEQUENCE [LARGE SCALE GENOMIC DNA]</scope>
    <source>
        <strain evidence="7 8">CBS 124.78</strain>
    </source>
</reference>
<dbReference type="Proteomes" id="UP001323617">
    <property type="component" value="Unassembled WGS sequence"/>
</dbReference>
<dbReference type="GeneID" id="87960169"/>
<comment type="caution">
    <text evidence="7">The sequence shown here is derived from an EMBL/GenBank/DDBJ whole genome shotgun (WGS) entry which is preliminary data.</text>
</comment>
<dbReference type="RefSeq" id="XP_062798497.1">
    <property type="nucleotide sequence ID" value="XM_062939718.1"/>
</dbReference>
<evidence type="ECO:0000256" key="6">
    <source>
        <dbReference type="RuleBase" id="RU000461"/>
    </source>
</evidence>
<dbReference type="PANTHER" id="PTHR24305:SF210">
    <property type="entry name" value="CYTOCHROME P450 MONOOXYGENASE ASQL-RELATED"/>
    <property type="match status" value="1"/>
</dbReference>
<dbReference type="InterPro" id="IPR036396">
    <property type="entry name" value="Cyt_P450_sf"/>
</dbReference>
<evidence type="ECO:0000313" key="8">
    <source>
        <dbReference type="Proteomes" id="UP001323617"/>
    </source>
</evidence>
<keyword evidence="6" id="KW-0503">Monooxygenase</keyword>
<dbReference type="PANTHER" id="PTHR24305">
    <property type="entry name" value="CYTOCHROME P450"/>
    <property type="match status" value="1"/>
</dbReference>
<dbReference type="InterPro" id="IPR017972">
    <property type="entry name" value="Cyt_P450_CS"/>
</dbReference>
<protein>
    <recommendedName>
        <fullName evidence="9">Cytochrome P450 E-class, group I</fullName>
    </recommendedName>
</protein>
<evidence type="ECO:0000313" key="7">
    <source>
        <dbReference type="EMBL" id="KAK4675027.1"/>
    </source>
</evidence>
<dbReference type="SUPFAM" id="SSF48264">
    <property type="entry name" value="Cytochrome P450"/>
    <property type="match status" value="1"/>
</dbReference>
<evidence type="ECO:0000256" key="2">
    <source>
        <dbReference type="ARBA" id="ARBA00010617"/>
    </source>
</evidence>
<evidence type="ECO:0000256" key="5">
    <source>
        <dbReference type="ARBA" id="ARBA00023004"/>
    </source>
</evidence>
<keyword evidence="6" id="KW-0560">Oxidoreductase</keyword>
<keyword evidence="4 6" id="KW-0479">Metal-binding</keyword>
<gene>
    <name evidence="7" type="ORF">QC764_000220</name>
</gene>
<dbReference type="Pfam" id="PF00067">
    <property type="entry name" value="p450"/>
    <property type="match status" value="1"/>
</dbReference>
<evidence type="ECO:0000256" key="4">
    <source>
        <dbReference type="ARBA" id="ARBA00022723"/>
    </source>
</evidence>
<name>A0ABR0I4F7_9PEZI</name>
<proteinExistence type="inferred from homology"/>
<evidence type="ECO:0000256" key="3">
    <source>
        <dbReference type="ARBA" id="ARBA00022617"/>
    </source>
</evidence>
<dbReference type="PROSITE" id="PS00086">
    <property type="entry name" value="CYTOCHROME_P450"/>
    <property type="match status" value="1"/>
</dbReference>
<evidence type="ECO:0000256" key="1">
    <source>
        <dbReference type="ARBA" id="ARBA00001971"/>
    </source>
</evidence>
<sequence>MSETWRVNLPFVGSPSSMTTMNSVADFKEALGQVSLTSWLKFSAGLYLVYHIVRAIYLLNFHPYAKYPGPKWAALSNTWYMYQWFKGRYPWSIEAALKKYGDVVRIAPNEIVFFTVQAQNDILLSGTKGKPAFRKSSFYFKIGPHTGLAAESDPEKHRTIRKWMAPAFSPRALKEQDPVLHGVVDKAINKMAQKGDTPEGMDLTIWSDWIACDLAGSLGYGYDFGNIENEKDADLLRWFNAVTVWVTMDQAFKRLGPFVHPLVYLILPRSLVKLLRKHKKIVANRVENAKDFKQRDYFTSFIQEGKSMPNTNMDWILAQANHIFIGGLDPDTNLFWSAILFLAQHPDKFRKFAAEIRGKFKRYEDIEDEELTHLPWLSGVIDESLRLHTNGSFGQPRVSPGATVDGHYIPKGCGVQTSIFAAFHSERYWHKPHDFCPERWLPATHSDYDPAFAKDVRECFRPFSAGTRSCIGQNMGYRQARILFAKMAWKLDWEVVNPHEFHWERDLRLYATWVRPHPRIRYKLSDVAKAAAAEGGRENEEKLVEV</sequence>
<dbReference type="EMBL" id="JAFFHC010000005">
    <property type="protein sequence ID" value="KAK4675027.1"/>
    <property type="molecule type" value="Genomic_DNA"/>
</dbReference>